<evidence type="ECO:0000259" key="3">
    <source>
        <dbReference type="Pfam" id="PF22680"/>
    </source>
</evidence>
<keyword evidence="1" id="KW-0732">Signal</keyword>
<comment type="caution">
    <text evidence="4">The sequence shown here is derived from an EMBL/GenBank/DDBJ whole genome shotgun (WGS) entry which is preliminary data.</text>
</comment>
<dbReference type="InterPro" id="IPR053850">
    <property type="entry name" value="Glyco_hydro_123_N_2"/>
</dbReference>
<evidence type="ECO:0000313" key="5">
    <source>
        <dbReference type="Proteomes" id="UP001493487"/>
    </source>
</evidence>
<protein>
    <submittedName>
        <fullName evidence="4">DUF4091 domain-containing protein</fullName>
    </submittedName>
</protein>
<keyword evidence="5" id="KW-1185">Reference proteome</keyword>
<gene>
    <name evidence="4" type="ORF">QJS35_21495</name>
</gene>
<name>A0ABV1KYA6_9BACL</name>
<dbReference type="EMBL" id="JASKHM010000013">
    <property type="protein sequence ID" value="MEQ4484966.1"/>
    <property type="molecule type" value="Genomic_DNA"/>
</dbReference>
<dbReference type="Pfam" id="PF13320">
    <property type="entry name" value="GH123_cat"/>
    <property type="match status" value="1"/>
</dbReference>
<dbReference type="Pfam" id="PF22680">
    <property type="entry name" value="Glyco_hydro_123_N_2"/>
    <property type="match status" value="1"/>
</dbReference>
<reference evidence="4 5" key="1">
    <citation type="journal article" date="2023" name="Genome Announc.">
        <title>Pan-Genome Analyses of the Genus Cohnella and Proposal of the Novel Species Cohnella silvisoli sp. nov., Isolated from Forest Soil.</title>
        <authorList>
            <person name="Wang C."/>
            <person name="Mao L."/>
            <person name="Bao G."/>
            <person name="Zhu H."/>
        </authorList>
    </citation>
    <scope>NUCLEOTIDE SEQUENCE [LARGE SCALE GENOMIC DNA]</scope>
    <source>
        <strain evidence="4 5">NL03-T5-1</strain>
    </source>
</reference>
<feature type="chain" id="PRO_5045570863" evidence="1">
    <location>
        <begin position="25"/>
        <end position="1076"/>
    </location>
</feature>
<dbReference type="RefSeq" id="WP_232184829.1">
    <property type="nucleotide sequence ID" value="NZ_JAIOAP010000003.1"/>
</dbReference>
<organism evidence="4 5">
    <name type="scientific">Cohnella silvisoli</name>
    <dbReference type="NCBI Taxonomy" id="2873699"/>
    <lineage>
        <taxon>Bacteria</taxon>
        <taxon>Bacillati</taxon>
        <taxon>Bacillota</taxon>
        <taxon>Bacilli</taxon>
        <taxon>Bacillales</taxon>
        <taxon>Paenibacillaceae</taxon>
        <taxon>Cohnella</taxon>
    </lineage>
</organism>
<dbReference type="InterPro" id="IPR006637">
    <property type="entry name" value="ChW"/>
</dbReference>
<dbReference type="Proteomes" id="UP001493487">
    <property type="component" value="Unassembled WGS sequence"/>
</dbReference>
<accession>A0ABV1KYA6</accession>
<evidence type="ECO:0000313" key="4">
    <source>
        <dbReference type="EMBL" id="MEQ4484966.1"/>
    </source>
</evidence>
<feature type="domain" description="Glycoside hydrolase 123 N-terminal" evidence="3">
    <location>
        <begin position="48"/>
        <end position="173"/>
    </location>
</feature>
<feature type="signal peptide" evidence="1">
    <location>
        <begin position="1"/>
        <end position="24"/>
    </location>
</feature>
<dbReference type="Gene3D" id="2.60.120.430">
    <property type="entry name" value="Galactose-binding lectin"/>
    <property type="match status" value="2"/>
</dbReference>
<sequence>MKRIVIWALCALLAFVAVPTGSSAAPASRIWVAPNTVKITKIQGPPASSQGSVNIKMAKNEYESAQVIVTAGSTAINSVTASISNLVSGANTISASDVKLYVQHYINVTVTTSGSTGDFGTGWYPDAMIPYQNYMQVKTNLSVPANSNQGLWFTFKTSSQTPAGTYTGNITITADGVNSIVPVELKVWNFSLTDETHSMSSFAIWGGDMLIAGHPGIVQNSPQYWTLMQNYYNYLLDYRVSAGKLPIPETDINAYIQQAAQYVNNPRVPSYNISYTQGDFNNGRAAQIVQGLRNAGLLNNKAFYYLGAEIDEPNPAMYPAVIDFSNKIKALDPNLRHVVTVEPVKELMGTVNTFTPLFYYLTNDYIRKMSAEHFKTPGNELWWYGCVGPQHPYPSYHIDDYTLGARVISWMQKSYGIKGNLYWAVNIYKKYVNGQYIARDIWNDPMAFSPGANGDGFLLYPGTAYNINGPIGTIRLEAIRDGNEDYEYLWTLEQKLNAAATTLGVNVKLDDIMQPLYDRLFGNVNDYSKNPEVMDSVRDEVAAMIESLDKNPKALAVFGTANTTSAQKEITVYAEQGTTVKVNGTVVNASGTVGNASKYTTSVAAVPGFNQMTLEYSKNGNTVSMVRSFIWTFYSTSSINNFDNSTELGKLSTQNGVTLSLSTQHVTQGTNALKAVIPATVQYPGFYLNVDTGLNDMRKYKTLEMDIYNESSTTQYFYGKFFNTSGQVHDRRIGFLTPGQNHVSFDLRSMPSSFNKATINQILFWLDGNNPAPINLYVDKLYLIKSGLTDINNFESAADIQRFSAQNGVTLSRSKEVVANGSNAMKAVIPATNQFPGFYINTDASFSNVYHYSSLELDVYNDSNVSQEFFVKFVNSKGQVSDRKAADLAPGKVTHVSYPLSDISSSFDKSVVSTIMFWMWGGNSQVSNLYIDNFGFIDLATTGSIYQAHVQNIGWQSWVNNEATAGTVGQNLQMEALKVMLTSPPAGAHIKYQAHVQSVGWQSWVYDGAIAGTTGQSLRMEAVKIMLEGAPAGYHVKYRAYVTNIGWQNWVLDGAIAGTTGQSLPIQAIEISVYNE</sequence>
<evidence type="ECO:0000259" key="2">
    <source>
        <dbReference type="Pfam" id="PF13320"/>
    </source>
</evidence>
<dbReference type="InterPro" id="IPR025150">
    <property type="entry name" value="GH123_cat"/>
</dbReference>
<evidence type="ECO:0000256" key="1">
    <source>
        <dbReference type="SAM" id="SignalP"/>
    </source>
</evidence>
<feature type="domain" description="Glycoside hydrolase 123 catalytic" evidence="2">
    <location>
        <begin position="362"/>
        <end position="489"/>
    </location>
</feature>
<dbReference type="Pfam" id="PF07538">
    <property type="entry name" value="ChW"/>
    <property type="match status" value="3"/>
</dbReference>
<dbReference type="SMART" id="SM00728">
    <property type="entry name" value="ChW"/>
    <property type="match status" value="3"/>
</dbReference>
<proteinExistence type="predicted"/>